<protein>
    <submittedName>
        <fullName evidence="3">Maturase</fullName>
    </submittedName>
</protein>
<dbReference type="SUPFAM" id="SSF56672">
    <property type="entry name" value="DNA/RNA polymerases"/>
    <property type="match status" value="1"/>
</dbReference>
<evidence type="ECO:0000313" key="4">
    <source>
        <dbReference type="Proteomes" id="UP000237673"/>
    </source>
</evidence>
<comment type="similarity">
    <text evidence="1">Belongs to the bacterial reverse transcriptase family.</text>
</comment>
<name>A0ABN5H989_9GAMM</name>
<dbReference type="PANTHER" id="PTHR34047:SF8">
    <property type="entry name" value="PROTEIN YKFC"/>
    <property type="match status" value="1"/>
</dbReference>
<evidence type="ECO:0000313" key="3">
    <source>
        <dbReference type="EMBL" id="AUY23587.1"/>
    </source>
</evidence>
<dbReference type="PROSITE" id="PS50878">
    <property type="entry name" value="RT_POL"/>
    <property type="match status" value="1"/>
</dbReference>
<dbReference type="InterPro" id="IPR043502">
    <property type="entry name" value="DNA/RNA_pol_sf"/>
</dbReference>
<feature type="domain" description="Reverse transcriptase" evidence="2">
    <location>
        <begin position="1"/>
        <end position="285"/>
    </location>
</feature>
<dbReference type="Pfam" id="PF00078">
    <property type="entry name" value="RVT_1"/>
    <property type="match status" value="1"/>
</dbReference>
<sequence length="469" mass="54227">MNVIVQNELFDELFSPESLFKTFNEKFSNSGAKGIDRLNGMQYSLRAQRDLIKTSEKCLNGSFRFSPYLEMLKSKGRGKNPRVISIPTIRDRVVLRQLNIFLCKVFPEYVPKSLASTYIRSLSSDFLSANPDDVYICSCDIEGFYDNIIKTRLIKKLSSRISSKKALDLIVRSLLTPTSHSSAKKSQRKDFFNKDKGVPQGLSISNVLASIYMSDIDNSMDKFNVKYYRYVDDVLMYGDKESVSKAYLSIRRKLKLRGLNTHPPSSPKTHLGYLNQPFGFLGYVFKGNDITVRDSTLEAFLQSIAARFSDFTHNKNRRLKKYPHLSIDDLKGIFLEELNEKITGAISGNKRYGWVAYYSNINDLSLLHKIDFIAKEMFSRLSDFDHQPPTELKKISRSYYEIKFNPQGGYIRNYDKIETLKQKTDFLVSRGRISPDERLTKDQIEERFERYKTTILSRMQADEGEIYPK</sequence>
<dbReference type="PANTHER" id="PTHR34047">
    <property type="entry name" value="NUCLEAR INTRON MATURASE 1, MITOCHONDRIAL-RELATED"/>
    <property type="match status" value="1"/>
</dbReference>
<proteinExistence type="inferred from homology"/>
<reference evidence="3 4" key="1">
    <citation type="submission" date="2018-01" db="EMBL/GenBank/DDBJ databases">
        <title>Complete and assembled Genome of Pantoea calida DSM22759T.</title>
        <authorList>
            <person name="Stevens M.J.A."/>
            <person name="Zurfluh K."/>
            <person name="Stephan R."/>
        </authorList>
    </citation>
    <scope>NUCLEOTIDE SEQUENCE [LARGE SCALE GENOMIC DNA]</scope>
    <source>
        <strain evidence="3 4">DSM 22759</strain>
    </source>
</reference>
<dbReference type="InterPro" id="IPR000477">
    <property type="entry name" value="RT_dom"/>
</dbReference>
<evidence type="ECO:0000256" key="1">
    <source>
        <dbReference type="ARBA" id="ARBA00034120"/>
    </source>
</evidence>
<gene>
    <name evidence="3" type="ORF">C2E16_00800</name>
</gene>
<dbReference type="RefSeq" id="WP_084970873.1">
    <property type="nucleotide sequence ID" value="NZ_CP026378.1"/>
</dbReference>
<dbReference type="Proteomes" id="UP000237673">
    <property type="component" value="Chromosome"/>
</dbReference>
<evidence type="ECO:0000259" key="2">
    <source>
        <dbReference type="PROSITE" id="PS50878"/>
    </source>
</evidence>
<keyword evidence="4" id="KW-1185">Reference proteome</keyword>
<dbReference type="InterPro" id="IPR051083">
    <property type="entry name" value="GrpII_Intron_Splice-Mob/Def"/>
</dbReference>
<dbReference type="EMBL" id="CP026378">
    <property type="protein sequence ID" value="AUY23587.1"/>
    <property type="molecule type" value="Genomic_DNA"/>
</dbReference>
<accession>A0ABN5H989</accession>
<organism evidence="3 4">
    <name type="scientific">Mixta calida</name>
    <dbReference type="NCBI Taxonomy" id="665913"/>
    <lineage>
        <taxon>Bacteria</taxon>
        <taxon>Pseudomonadati</taxon>
        <taxon>Pseudomonadota</taxon>
        <taxon>Gammaproteobacteria</taxon>
        <taxon>Enterobacterales</taxon>
        <taxon>Erwiniaceae</taxon>
        <taxon>Mixta</taxon>
    </lineage>
</organism>